<proteinExistence type="predicted"/>
<name>A0A1M5J5V4_9BACI</name>
<dbReference type="CDD" id="cd07812">
    <property type="entry name" value="SRPBCC"/>
    <property type="match status" value="1"/>
</dbReference>
<gene>
    <name evidence="1" type="ORF">SAMN05216225_102810</name>
</gene>
<dbReference type="InterPro" id="IPR010419">
    <property type="entry name" value="CO_DH_gsu"/>
</dbReference>
<evidence type="ECO:0000313" key="2">
    <source>
        <dbReference type="Proteomes" id="UP000183988"/>
    </source>
</evidence>
<dbReference type="OrthoDB" id="2374625at2"/>
<accession>A0A1M5J5V4</accession>
<dbReference type="SUPFAM" id="SSF55961">
    <property type="entry name" value="Bet v1-like"/>
    <property type="match status" value="1"/>
</dbReference>
<reference evidence="1 2" key="1">
    <citation type="submission" date="2016-11" db="EMBL/GenBank/DDBJ databases">
        <authorList>
            <person name="Jaros S."/>
            <person name="Januszkiewicz K."/>
            <person name="Wedrychowicz H."/>
        </authorList>
    </citation>
    <scope>NUCLEOTIDE SEQUENCE [LARGE SCALE GENOMIC DNA]</scope>
    <source>
        <strain evidence="1 2">IBRC-M 10683</strain>
    </source>
</reference>
<dbReference type="Proteomes" id="UP000183988">
    <property type="component" value="Unassembled WGS sequence"/>
</dbReference>
<dbReference type="Pfam" id="PF06240">
    <property type="entry name" value="COXG"/>
    <property type="match status" value="1"/>
</dbReference>
<dbReference type="InterPro" id="IPR023393">
    <property type="entry name" value="START-like_dom_sf"/>
</dbReference>
<dbReference type="RefSeq" id="WP_072891005.1">
    <property type="nucleotide sequence ID" value="NZ_FQVW01000028.1"/>
</dbReference>
<keyword evidence="2" id="KW-1185">Reference proteome</keyword>
<sequence>MPRGTYQVELNIPIHQIWDFISDSKNWAPLVPGYQKHEEHSYRESTWTLKGDIGVLQKTVKMKVNITEWQEPTKVSFILTGLNEKFNGKGTFEAQALPNSHTKMTSNLEIAAKGMKGSIVNPVLKTVIPKQTKELTERIIAKIKERRYVRQVD</sequence>
<dbReference type="AlphaFoldDB" id="A0A1M5J5V4"/>
<protein>
    <submittedName>
        <fullName evidence="1">Carbon monoxide dehydrogenase subunit G</fullName>
    </submittedName>
</protein>
<dbReference type="EMBL" id="FQVW01000028">
    <property type="protein sequence ID" value="SHG35600.1"/>
    <property type="molecule type" value="Genomic_DNA"/>
</dbReference>
<dbReference type="Gene3D" id="3.30.530.20">
    <property type="match status" value="1"/>
</dbReference>
<dbReference type="STRING" id="930117.SAMN05216225_102810"/>
<organism evidence="1 2">
    <name type="scientific">Ornithinibacillus halophilus</name>
    <dbReference type="NCBI Taxonomy" id="930117"/>
    <lineage>
        <taxon>Bacteria</taxon>
        <taxon>Bacillati</taxon>
        <taxon>Bacillota</taxon>
        <taxon>Bacilli</taxon>
        <taxon>Bacillales</taxon>
        <taxon>Bacillaceae</taxon>
        <taxon>Ornithinibacillus</taxon>
    </lineage>
</organism>
<evidence type="ECO:0000313" key="1">
    <source>
        <dbReference type="EMBL" id="SHG35600.1"/>
    </source>
</evidence>